<sequence>MELFSSLEEILHTPDIAKRFSLFNQLYNALHTLTLNHHHTITPITDPIYQSFCKVLHPTKISRSKTINTDSTMGGFLHSIAHIEYSAIDLALDASYRFRNLPLEYYHNWLDVAKEEIEHFNALRALLNACGYDYGDFPVHNNLFNAMKATQIFSHRMALVHRGMEAGGLDANPFVAQKVSLSSHHLKEKILYELSIILKDEISHVSKGDKWWKYSKDPHSFKEILKLYNYSLPQVLNTVARLQCGFTQEELQDLTQIKDKNANYASELHPSY</sequence>
<dbReference type="CDD" id="cd00657">
    <property type="entry name" value="Ferritin_like"/>
    <property type="match status" value="1"/>
</dbReference>
<dbReference type="PANTHER" id="PTHR42782">
    <property type="entry name" value="SI:CH73-314G15.3"/>
    <property type="match status" value="1"/>
</dbReference>
<reference evidence="1 2" key="1">
    <citation type="submission" date="2018-04" db="EMBL/GenBank/DDBJ databases">
        <title>Novel Campyloabacter and Helicobacter Species and Strains.</title>
        <authorList>
            <person name="Mannion A.J."/>
            <person name="Shen Z."/>
            <person name="Fox J.G."/>
        </authorList>
    </citation>
    <scope>NUCLEOTIDE SEQUENCE [LARGE SCALE GENOMIC DNA]</scope>
    <source>
        <strain evidence="1 2">ATCC 700242</strain>
    </source>
</reference>
<dbReference type="SUPFAM" id="SSF47240">
    <property type="entry name" value="Ferritin-like"/>
    <property type="match status" value="1"/>
</dbReference>
<protein>
    <submittedName>
        <fullName evidence="1">DUF455 domain-containing protein</fullName>
    </submittedName>
</protein>
<dbReference type="Proteomes" id="UP000257067">
    <property type="component" value="Unassembled WGS sequence"/>
</dbReference>
<keyword evidence="2" id="KW-1185">Reference proteome</keyword>
<dbReference type="InterPro" id="IPR011197">
    <property type="entry name" value="UCP012318"/>
</dbReference>
<dbReference type="PANTHER" id="PTHR42782:SF4">
    <property type="entry name" value="DUF455 DOMAIN-CONTAINING PROTEIN"/>
    <property type="match status" value="1"/>
</dbReference>
<evidence type="ECO:0000313" key="2">
    <source>
        <dbReference type="Proteomes" id="UP000257067"/>
    </source>
</evidence>
<dbReference type="PIRSF" id="PIRSF012318">
    <property type="entry name" value="UCP012318"/>
    <property type="match status" value="1"/>
</dbReference>
<dbReference type="OrthoDB" id="9778629at2"/>
<name>A0A3D8IX94_9HELI</name>
<dbReference type="Pfam" id="PF04305">
    <property type="entry name" value="DUF455"/>
    <property type="match status" value="1"/>
</dbReference>
<accession>A0A3D8IX94</accession>
<proteinExistence type="predicted"/>
<dbReference type="AlphaFoldDB" id="A0A3D8IX94"/>
<evidence type="ECO:0000313" key="1">
    <source>
        <dbReference type="EMBL" id="RDU69586.1"/>
    </source>
</evidence>
<dbReference type="EMBL" id="NXLU01000002">
    <property type="protein sequence ID" value="RDU69586.1"/>
    <property type="molecule type" value="Genomic_DNA"/>
</dbReference>
<gene>
    <name evidence="1" type="ORF">CQA62_02760</name>
</gene>
<comment type="caution">
    <text evidence="1">The sequence shown here is derived from an EMBL/GenBank/DDBJ whole genome shotgun (WGS) entry which is preliminary data.</text>
</comment>
<dbReference type="InterPro" id="IPR007402">
    <property type="entry name" value="DUF455"/>
</dbReference>
<dbReference type="RefSeq" id="WP_104724440.1">
    <property type="nucleotide sequence ID" value="NZ_FZNE01000003.1"/>
</dbReference>
<organism evidence="1 2">
    <name type="scientific">Helicobacter cholecystus</name>
    <dbReference type="NCBI Taxonomy" id="45498"/>
    <lineage>
        <taxon>Bacteria</taxon>
        <taxon>Pseudomonadati</taxon>
        <taxon>Campylobacterota</taxon>
        <taxon>Epsilonproteobacteria</taxon>
        <taxon>Campylobacterales</taxon>
        <taxon>Helicobacteraceae</taxon>
        <taxon>Helicobacter</taxon>
    </lineage>
</organism>
<dbReference type="InterPro" id="IPR009078">
    <property type="entry name" value="Ferritin-like_SF"/>
</dbReference>